<dbReference type="PATRIC" id="fig|1246626.3.peg.2980"/>
<evidence type="ECO:0000313" key="4">
    <source>
        <dbReference type="Proteomes" id="UP000027142"/>
    </source>
</evidence>
<organism evidence="3 4">
    <name type="scientific">Shouchella lehensis G1</name>
    <dbReference type="NCBI Taxonomy" id="1246626"/>
    <lineage>
        <taxon>Bacteria</taxon>
        <taxon>Bacillati</taxon>
        <taxon>Bacillota</taxon>
        <taxon>Bacilli</taxon>
        <taxon>Bacillales</taxon>
        <taxon>Bacillaceae</taxon>
        <taxon>Shouchella</taxon>
    </lineage>
</organism>
<dbReference type="Gene3D" id="3.20.20.30">
    <property type="entry name" value="Luciferase-like domain"/>
    <property type="match status" value="1"/>
</dbReference>
<dbReference type="STRING" id="1246626.BleG1_2990"/>
<comment type="similarity">
    <text evidence="1">To bacterial alkanal monooxygenase alpha and beta chains.</text>
</comment>
<dbReference type="InterPro" id="IPR011251">
    <property type="entry name" value="Luciferase-like_dom"/>
</dbReference>
<reference evidence="3 4" key="1">
    <citation type="journal article" date="2014" name="Gene">
        <title>A comparative genomic analysis of the alkalitolerant soil bacterium Bacillus lehensis G1.</title>
        <authorList>
            <person name="Noor Y.M."/>
            <person name="Samsulrizal N.H."/>
            <person name="Jema'on N.A."/>
            <person name="Low K.O."/>
            <person name="Ramli A.N."/>
            <person name="Alias N.I."/>
            <person name="Damis S.I."/>
            <person name="Fuzi S.F."/>
            <person name="Isa M.N."/>
            <person name="Murad A.M."/>
            <person name="Raih M.F."/>
            <person name="Bakar F.D."/>
            <person name="Najimudin N."/>
            <person name="Mahadi N.M."/>
            <person name="Illias R.M."/>
        </authorList>
    </citation>
    <scope>NUCLEOTIDE SEQUENCE [LARGE SCALE GENOMIC DNA]</scope>
    <source>
        <strain evidence="3 4">G1</strain>
    </source>
</reference>
<dbReference type="InterPro" id="IPR019949">
    <property type="entry name" value="CmoO-like"/>
</dbReference>
<name>A0A060M657_9BACI</name>
<accession>A0A060M657</accession>
<keyword evidence="4" id="KW-1185">Reference proteome</keyword>
<dbReference type="SUPFAM" id="SSF51679">
    <property type="entry name" value="Bacterial luciferase-like"/>
    <property type="match status" value="1"/>
</dbReference>
<dbReference type="InterPro" id="IPR036661">
    <property type="entry name" value="Luciferase-like_sf"/>
</dbReference>
<dbReference type="RefSeq" id="WP_038482550.1">
    <property type="nucleotide sequence ID" value="NZ_CP003923.1"/>
</dbReference>
<dbReference type="GO" id="GO:0016705">
    <property type="term" value="F:oxidoreductase activity, acting on paired donors, with incorporation or reduction of molecular oxygen"/>
    <property type="evidence" value="ECO:0007669"/>
    <property type="project" value="InterPro"/>
</dbReference>
<dbReference type="EMBL" id="CP003923">
    <property type="protein sequence ID" value="AIC95554.1"/>
    <property type="molecule type" value="Genomic_DNA"/>
</dbReference>
<feature type="domain" description="Luciferase-like" evidence="2">
    <location>
        <begin position="1"/>
        <end position="287"/>
    </location>
</feature>
<dbReference type="PANTHER" id="PTHR30137">
    <property type="entry name" value="LUCIFERASE-LIKE MONOOXYGENASE"/>
    <property type="match status" value="1"/>
</dbReference>
<gene>
    <name evidence="3" type="ORF">BleG1_2990</name>
</gene>
<proteinExistence type="predicted"/>
<dbReference type="HOGENOM" id="CLU_027853_9_0_9"/>
<dbReference type="Pfam" id="PF00296">
    <property type="entry name" value="Bac_luciferase"/>
    <property type="match status" value="1"/>
</dbReference>
<evidence type="ECO:0000313" key="3">
    <source>
        <dbReference type="EMBL" id="AIC95554.1"/>
    </source>
</evidence>
<dbReference type="GO" id="GO:0005829">
    <property type="term" value="C:cytosol"/>
    <property type="evidence" value="ECO:0007669"/>
    <property type="project" value="TreeGrafter"/>
</dbReference>
<dbReference type="NCBIfam" id="TIGR03558">
    <property type="entry name" value="oxido_grp_1"/>
    <property type="match status" value="1"/>
</dbReference>
<dbReference type="eggNOG" id="COG2141">
    <property type="taxonomic scope" value="Bacteria"/>
</dbReference>
<dbReference type="KEGG" id="ble:BleG1_2990"/>
<dbReference type="Proteomes" id="UP000027142">
    <property type="component" value="Chromosome"/>
</dbReference>
<evidence type="ECO:0000256" key="1">
    <source>
        <dbReference type="ARBA" id="ARBA00007789"/>
    </source>
</evidence>
<dbReference type="OrthoDB" id="9780518at2"/>
<dbReference type="InterPro" id="IPR050766">
    <property type="entry name" value="Bact_Lucif_Oxidored"/>
</dbReference>
<dbReference type="AlphaFoldDB" id="A0A060M657"/>
<protein>
    <submittedName>
        <fullName evidence="3">Luciferase family oxidoreductase</fullName>
    </submittedName>
</protein>
<sequence length="318" mass="35885">MRLSILDQVPLSIGTTAEKTASQTINLVELAEALGYERYWFAEHHGTKGMVSSSPEIWMAAAAARTSHIRIGSGGVLLPQYSSYKVASLFNQLEVMFPNRIDGGMGRSPGGNERIREALANGKESEIHRFWDKVDEVIEWTTNRNYRGMTASPLPLTSPSLYILGLGERSAQIAGEKHLGFVHGYFIQPNRVKEAHRAYRRVAKDNENALTAVFVICGEDNEHAQLLAEQQDLWLLQTEKGIDSRIPVNLERALTVREKETIQQNRSRMIIGSKETVQSKLEQMAELTQTDQFLVLTNIYNYQEKRKSFERLATIMSS</sequence>
<evidence type="ECO:0000259" key="2">
    <source>
        <dbReference type="Pfam" id="PF00296"/>
    </source>
</evidence>
<dbReference type="PANTHER" id="PTHR30137:SF19">
    <property type="entry name" value="LUCIFERASE-LIKE MONOOXYGENASE"/>
    <property type="match status" value="1"/>
</dbReference>
<dbReference type="CDD" id="cd00347">
    <property type="entry name" value="Flavin_utilizing_monoxygenases"/>
    <property type="match status" value="2"/>
</dbReference>